<dbReference type="Proteomes" id="UP000828390">
    <property type="component" value="Unassembled WGS sequence"/>
</dbReference>
<dbReference type="Gene3D" id="3.30.450.30">
    <property type="entry name" value="Dynein light chain 2a, cytoplasmic"/>
    <property type="match status" value="1"/>
</dbReference>
<keyword evidence="2" id="KW-1185">Reference proteome</keyword>
<dbReference type="PROSITE" id="PS00414">
    <property type="entry name" value="PROFILIN"/>
    <property type="match status" value="1"/>
</dbReference>
<name>A0A9D4G4V5_DREPO</name>
<dbReference type="SUPFAM" id="SSF55770">
    <property type="entry name" value="Profilin (actin-binding protein)"/>
    <property type="match status" value="1"/>
</dbReference>
<sequence>MSGWDAYSENIKSCGFVCGGIYDYAGNPWTQFCSDPSLQFDGKYVPKILKLLKEGAGCGETVFANDQKQQVIICDDSTGTLAGKHGNNSSLVAMRCKQCVIIGVGGEQSEPRALLGKLAGIAEYVSNSGY</sequence>
<reference evidence="1" key="1">
    <citation type="journal article" date="2019" name="bioRxiv">
        <title>The Genome of the Zebra Mussel, Dreissena polymorpha: A Resource for Invasive Species Research.</title>
        <authorList>
            <person name="McCartney M.A."/>
            <person name="Auch B."/>
            <person name="Kono T."/>
            <person name="Mallez S."/>
            <person name="Zhang Y."/>
            <person name="Obille A."/>
            <person name="Becker A."/>
            <person name="Abrahante J.E."/>
            <person name="Garbe J."/>
            <person name="Badalamenti J.P."/>
            <person name="Herman A."/>
            <person name="Mangelson H."/>
            <person name="Liachko I."/>
            <person name="Sullivan S."/>
            <person name="Sone E.D."/>
            <person name="Koren S."/>
            <person name="Silverstein K.A.T."/>
            <person name="Beckman K.B."/>
            <person name="Gohl D.M."/>
        </authorList>
    </citation>
    <scope>NUCLEOTIDE SEQUENCE</scope>
    <source>
        <strain evidence="1">Duluth1</strain>
        <tissue evidence="1">Whole animal</tissue>
    </source>
</reference>
<dbReference type="InterPro" id="IPR036140">
    <property type="entry name" value="PFN_sf"/>
</dbReference>
<dbReference type="GO" id="GO:0003779">
    <property type="term" value="F:actin binding"/>
    <property type="evidence" value="ECO:0007669"/>
    <property type="project" value="InterPro"/>
</dbReference>
<evidence type="ECO:0000313" key="2">
    <source>
        <dbReference type="Proteomes" id="UP000828390"/>
    </source>
</evidence>
<protein>
    <recommendedName>
        <fullName evidence="3">Profilin</fullName>
    </recommendedName>
</protein>
<organism evidence="1 2">
    <name type="scientific">Dreissena polymorpha</name>
    <name type="common">Zebra mussel</name>
    <name type="synonym">Mytilus polymorpha</name>
    <dbReference type="NCBI Taxonomy" id="45954"/>
    <lineage>
        <taxon>Eukaryota</taxon>
        <taxon>Metazoa</taxon>
        <taxon>Spiralia</taxon>
        <taxon>Lophotrochozoa</taxon>
        <taxon>Mollusca</taxon>
        <taxon>Bivalvia</taxon>
        <taxon>Autobranchia</taxon>
        <taxon>Heteroconchia</taxon>
        <taxon>Euheterodonta</taxon>
        <taxon>Imparidentia</taxon>
        <taxon>Neoheterodontei</taxon>
        <taxon>Myida</taxon>
        <taxon>Dreissenoidea</taxon>
        <taxon>Dreissenidae</taxon>
        <taxon>Dreissena</taxon>
    </lineage>
</organism>
<dbReference type="AlphaFoldDB" id="A0A9D4G4V5"/>
<dbReference type="InterPro" id="IPR027310">
    <property type="entry name" value="Profilin_CS"/>
</dbReference>
<reference evidence="1" key="2">
    <citation type="submission" date="2020-11" db="EMBL/GenBank/DDBJ databases">
        <authorList>
            <person name="McCartney M.A."/>
            <person name="Auch B."/>
            <person name="Kono T."/>
            <person name="Mallez S."/>
            <person name="Becker A."/>
            <person name="Gohl D.M."/>
            <person name="Silverstein K.A.T."/>
            <person name="Koren S."/>
            <person name="Bechman K.B."/>
            <person name="Herman A."/>
            <person name="Abrahante J.E."/>
            <person name="Garbe J."/>
        </authorList>
    </citation>
    <scope>NUCLEOTIDE SEQUENCE</scope>
    <source>
        <strain evidence="1">Duluth1</strain>
        <tissue evidence="1">Whole animal</tissue>
    </source>
</reference>
<dbReference type="EMBL" id="JAIWYP010000006">
    <property type="protein sequence ID" value="KAH3810563.1"/>
    <property type="molecule type" value="Genomic_DNA"/>
</dbReference>
<gene>
    <name evidence="1" type="ORF">DPMN_138957</name>
</gene>
<accession>A0A9D4G4V5</accession>
<proteinExistence type="predicted"/>
<evidence type="ECO:0000313" key="1">
    <source>
        <dbReference type="EMBL" id="KAH3810563.1"/>
    </source>
</evidence>
<evidence type="ECO:0008006" key="3">
    <source>
        <dbReference type="Google" id="ProtNLM"/>
    </source>
</evidence>
<comment type="caution">
    <text evidence="1">The sequence shown here is derived from an EMBL/GenBank/DDBJ whole genome shotgun (WGS) entry which is preliminary data.</text>
</comment>
<dbReference type="Pfam" id="PF00235">
    <property type="entry name" value="Profilin"/>
    <property type="match status" value="1"/>
</dbReference>
<dbReference type="InterPro" id="IPR048278">
    <property type="entry name" value="PFN"/>
</dbReference>